<dbReference type="EMBL" id="WJNH01000013">
    <property type="protein sequence ID" value="MRG87893.1"/>
    <property type="molecule type" value="Genomic_DNA"/>
</dbReference>
<dbReference type="OrthoDB" id="9922242at2"/>
<evidence type="ECO:0000313" key="2">
    <source>
        <dbReference type="Proteomes" id="UP000480185"/>
    </source>
</evidence>
<comment type="caution">
    <text evidence="1">The sequence shown here is derived from an EMBL/GenBank/DDBJ whole genome shotgun (WGS) entry which is preliminary data.</text>
</comment>
<name>A0A6G1XA61_9BACI</name>
<protein>
    <submittedName>
        <fullName evidence="1">Uncharacterized protein</fullName>
    </submittedName>
</protein>
<dbReference type="AlphaFoldDB" id="A0A6G1XA61"/>
<evidence type="ECO:0000313" key="1">
    <source>
        <dbReference type="EMBL" id="MRG87893.1"/>
    </source>
</evidence>
<dbReference type="Proteomes" id="UP000480185">
    <property type="component" value="Unassembled WGS sequence"/>
</dbReference>
<organism evidence="1 2">
    <name type="scientific">Salinibacillus xinjiangensis</name>
    <dbReference type="NCBI Taxonomy" id="1229268"/>
    <lineage>
        <taxon>Bacteria</taxon>
        <taxon>Bacillati</taxon>
        <taxon>Bacillota</taxon>
        <taxon>Bacilli</taxon>
        <taxon>Bacillales</taxon>
        <taxon>Bacillaceae</taxon>
        <taxon>Salinibacillus</taxon>
    </lineage>
</organism>
<dbReference type="RefSeq" id="WP_153729783.1">
    <property type="nucleotide sequence ID" value="NZ_WJNH01000013.1"/>
</dbReference>
<sequence length="68" mass="7904">MVELLLFSLIAGLFIYGVAFSRVMTRRQVDQTLKTLVDNWEPKTKKEKVLSVPEHQLVLQESVKQMKD</sequence>
<reference evidence="1 2" key="1">
    <citation type="submission" date="2019-11" db="EMBL/GenBank/DDBJ databases">
        <authorList>
            <person name="Li J."/>
        </authorList>
    </citation>
    <scope>NUCLEOTIDE SEQUENCE [LARGE SCALE GENOMIC DNA]</scope>
    <source>
        <strain evidence="1 2">J4</strain>
    </source>
</reference>
<proteinExistence type="predicted"/>
<gene>
    <name evidence="1" type="ORF">GH754_16635</name>
</gene>
<keyword evidence="2" id="KW-1185">Reference proteome</keyword>
<accession>A0A6G1XA61</accession>